<sequence>MNISDSDFHRFVEGDGKAFEIIFKAYYKTLVSYSMRHGLELMEAEDIVLEVFHRIWQIREELKSPSALHTLLYTSVRNRSLNVYRNLRNRQHLIEENFRYEEYVEEPHDYVAEEEMGRLLDEAVEKLPGQCKVVITSLLQGKSMQEIADGLDLSVNTVKTYKQRGIEMLKDLLSDTSFFVLMVLLRICR</sequence>
<dbReference type="InterPro" id="IPR039425">
    <property type="entry name" value="RNA_pol_sigma-70-like"/>
</dbReference>
<keyword evidence="4" id="KW-0804">Transcription</keyword>
<dbReference type="PANTHER" id="PTHR43133">
    <property type="entry name" value="RNA POLYMERASE ECF-TYPE SIGMA FACTO"/>
    <property type="match status" value="1"/>
</dbReference>
<evidence type="ECO:0000256" key="3">
    <source>
        <dbReference type="ARBA" id="ARBA00023082"/>
    </source>
</evidence>
<evidence type="ECO:0000313" key="8">
    <source>
        <dbReference type="Proteomes" id="UP000824202"/>
    </source>
</evidence>
<dbReference type="GO" id="GO:0016987">
    <property type="term" value="F:sigma factor activity"/>
    <property type="evidence" value="ECO:0007669"/>
    <property type="project" value="UniProtKB-KW"/>
</dbReference>
<dbReference type="SUPFAM" id="SSF88659">
    <property type="entry name" value="Sigma3 and sigma4 domains of RNA polymerase sigma factors"/>
    <property type="match status" value="1"/>
</dbReference>
<evidence type="ECO:0000256" key="4">
    <source>
        <dbReference type="ARBA" id="ARBA00023163"/>
    </source>
</evidence>
<dbReference type="AlphaFoldDB" id="A0A9D1V1P6"/>
<comment type="caution">
    <text evidence="7">The sequence shown here is derived from an EMBL/GenBank/DDBJ whole genome shotgun (WGS) entry which is preliminary data.</text>
</comment>
<dbReference type="InterPro" id="IPR036388">
    <property type="entry name" value="WH-like_DNA-bd_sf"/>
</dbReference>
<evidence type="ECO:0000313" key="7">
    <source>
        <dbReference type="EMBL" id="HIX04447.1"/>
    </source>
</evidence>
<evidence type="ECO:0000256" key="2">
    <source>
        <dbReference type="ARBA" id="ARBA00023015"/>
    </source>
</evidence>
<dbReference type="GO" id="GO:0003677">
    <property type="term" value="F:DNA binding"/>
    <property type="evidence" value="ECO:0007669"/>
    <property type="project" value="InterPro"/>
</dbReference>
<dbReference type="Gene3D" id="1.10.1740.10">
    <property type="match status" value="1"/>
</dbReference>
<dbReference type="PANTHER" id="PTHR43133:SF46">
    <property type="entry name" value="RNA POLYMERASE SIGMA-70 FACTOR ECF SUBFAMILY"/>
    <property type="match status" value="1"/>
</dbReference>
<comment type="similarity">
    <text evidence="1">Belongs to the sigma-70 factor family. ECF subfamily.</text>
</comment>
<protein>
    <submittedName>
        <fullName evidence="7">Sigma-70 family RNA polymerase sigma factor</fullName>
    </submittedName>
</protein>
<reference evidence="7" key="2">
    <citation type="submission" date="2021-04" db="EMBL/GenBank/DDBJ databases">
        <authorList>
            <person name="Gilroy R."/>
        </authorList>
    </citation>
    <scope>NUCLEOTIDE SEQUENCE</scope>
    <source>
        <strain evidence="7">23274</strain>
    </source>
</reference>
<dbReference type="InterPro" id="IPR013324">
    <property type="entry name" value="RNA_pol_sigma_r3/r4-like"/>
</dbReference>
<dbReference type="Proteomes" id="UP000824202">
    <property type="component" value="Unassembled WGS sequence"/>
</dbReference>
<reference evidence="7" key="1">
    <citation type="journal article" date="2021" name="PeerJ">
        <title>Extensive microbial diversity within the chicken gut microbiome revealed by metagenomics and culture.</title>
        <authorList>
            <person name="Gilroy R."/>
            <person name="Ravi A."/>
            <person name="Getino M."/>
            <person name="Pursley I."/>
            <person name="Horton D.L."/>
            <person name="Alikhan N.F."/>
            <person name="Baker D."/>
            <person name="Gharbi K."/>
            <person name="Hall N."/>
            <person name="Watson M."/>
            <person name="Adriaenssens E.M."/>
            <person name="Foster-Nyarko E."/>
            <person name="Jarju S."/>
            <person name="Secka A."/>
            <person name="Antonio M."/>
            <person name="Oren A."/>
            <person name="Chaudhuri R.R."/>
            <person name="La Ragione R."/>
            <person name="Hildebrand F."/>
            <person name="Pallen M.J."/>
        </authorList>
    </citation>
    <scope>NUCLEOTIDE SEQUENCE</scope>
    <source>
        <strain evidence="7">23274</strain>
    </source>
</reference>
<dbReference type="Pfam" id="PF04542">
    <property type="entry name" value="Sigma70_r2"/>
    <property type="match status" value="1"/>
</dbReference>
<dbReference type="InterPro" id="IPR013249">
    <property type="entry name" value="RNA_pol_sigma70_r4_t2"/>
</dbReference>
<dbReference type="InterPro" id="IPR013325">
    <property type="entry name" value="RNA_pol_sigma_r2"/>
</dbReference>
<name>A0A9D1V1P6_9BACT</name>
<dbReference type="NCBIfam" id="TIGR02937">
    <property type="entry name" value="sigma70-ECF"/>
    <property type="match status" value="1"/>
</dbReference>
<feature type="domain" description="RNA polymerase sigma factor 70 region 4 type 2" evidence="6">
    <location>
        <begin position="119"/>
        <end position="168"/>
    </location>
</feature>
<evidence type="ECO:0000259" key="6">
    <source>
        <dbReference type="Pfam" id="PF08281"/>
    </source>
</evidence>
<dbReference type="InterPro" id="IPR014284">
    <property type="entry name" value="RNA_pol_sigma-70_dom"/>
</dbReference>
<keyword evidence="2" id="KW-0805">Transcription regulation</keyword>
<evidence type="ECO:0000259" key="5">
    <source>
        <dbReference type="Pfam" id="PF04542"/>
    </source>
</evidence>
<accession>A0A9D1V1P6</accession>
<dbReference type="Pfam" id="PF08281">
    <property type="entry name" value="Sigma70_r4_2"/>
    <property type="match status" value="1"/>
</dbReference>
<dbReference type="InterPro" id="IPR007627">
    <property type="entry name" value="RNA_pol_sigma70_r2"/>
</dbReference>
<gene>
    <name evidence="7" type="ORF">H9863_10100</name>
</gene>
<keyword evidence="3" id="KW-0731">Sigma factor</keyword>
<organism evidence="7 8">
    <name type="scientific">Candidatus Odoribacter faecigallinarum</name>
    <dbReference type="NCBI Taxonomy" id="2838706"/>
    <lineage>
        <taxon>Bacteria</taxon>
        <taxon>Pseudomonadati</taxon>
        <taxon>Bacteroidota</taxon>
        <taxon>Bacteroidia</taxon>
        <taxon>Bacteroidales</taxon>
        <taxon>Odoribacteraceae</taxon>
        <taxon>Odoribacter</taxon>
    </lineage>
</organism>
<dbReference type="SUPFAM" id="SSF88946">
    <property type="entry name" value="Sigma2 domain of RNA polymerase sigma factors"/>
    <property type="match status" value="1"/>
</dbReference>
<feature type="domain" description="RNA polymerase sigma-70 region 2" evidence="5">
    <location>
        <begin position="23"/>
        <end position="88"/>
    </location>
</feature>
<dbReference type="Gene3D" id="1.10.10.10">
    <property type="entry name" value="Winged helix-like DNA-binding domain superfamily/Winged helix DNA-binding domain"/>
    <property type="match status" value="1"/>
</dbReference>
<dbReference type="GO" id="GO:0006352">
    <property type="term" value="P:DNA-templated transcription initiation"/>
    <property type="evidence" value="ECO:0007669"/>
    <property type="project" value="InterPro"/>
</dbReference>
<dbReference type="EMBL" id="DXFT01000199">
    <property type="protein sequence ID" value="HIX04447.1"/>
    <property type="molecule type" value="Genomic_DNA"/>
</dbReference>
<evidence type="ECO:0000256" key="1">
    <source>
        <dbReference type="ARBA" id="ARBA00010641"/>
    </source>
</evidence>
<proteinExistence type="inferred from homology"/>